<dbReference type="AlphaFoldDB" id="A0A2M6WFB1"/>
<evidence type="ECO:0000313" key="1">
    <source>
        <dbReference type="EMBL" id="PIT91445.1"/>
    </source>
</evidence>
<protein>
    <submittedName>
        <fullName evidence="1">Uncharacterized protein</fullName>
    </submittedName>
</protein>
<accession>A0A2M6WFB1</accession>
<proteinExistence type="predicted"/>
<dbReference type="Proteomes" id="UP000228809">
    <property type="component" value="Unassembled WGS sequence"/>
</dbReference>
<name>A0A2M6WFB1_9BACT</name>
<reference evidence="2" key="1">
    <citation type="submission" date="2017-09" db="EMBL/GenBank/DDBJ databases">
        <title>Depth-based differentiation of microbial function through sediment-hosted aquifers and enrichment of novel symbionts in the deep terrestrial subsurface.</title>
        <authorList>
            <person name="Probst A.J."/>
            <person name="Ladd B."/>
            <person name="Jarett J.K."/>
            <person name="Geller-Mcgrath D.E."/>
            <person name="Sieber C.M.K."/>
            <person name="Emerson J.B."/>
            <person name="Anantharaman K."/>
            <person name="Thomas B.C."/>
            <person name="Malmstrom R."/>
            <person name="Stieglmeier M."/>
            <person name="Klingl A."/>
            <person name="Woyke T."/>
            <person name="Ryan C.M."/>
            <person name="Banfield J.F."/>
        </authorList>
    </citation>
    <scope>NUCLEOTIDE SEQUENCE [LARGE SCALE GENOMIC DNA]</scope>
</reference>
<dbReference type="EMBL" id="PFBJ01000003">
    <property type="protein sequence ID" value="PIT91445.1"/>
    <property type="molecule type" value="Genomic_DNA"/>
</dbReference>
<gene>
    <name evidence="1" type="ORF">COU17_00440</name>
</gene>
<comment type="caution">
    <text evidence="1">The sequence shown here is derived from an EMBL/GenBank/DDBJ whole genome shotgun (WGS) entry which is preliminary data.</text>
</comment>
<sequence>MSAKIVVEWERKSEFPGICFAAAGDALACIPETKSKSVEVIHIRRPDRQHWSDWASHWEFKVVVSLQSLIPHPPNYGLDEDLYSPAKGIIAGVPQRERYLVLSEDQLREETISEYIEAEIEDAYTTVVSQFLEITQSIGKVLKDW</sequence>
<evidence type="ECO:0000313" key="2">
    <source>
        <dbReference type="Proteomes" id="UP000228809"/>
    </source>
</evidence>
<organism evidence="1 2">
    <name type="scientific">Candidatus Kaiserbacteria bacterium CG10_big_fil_rev_8_21_14_0_10_49_17</name>
    <dbReference type="NCBI Taxonomy" id="1974609"/>
    <lineage>
        <taxon>Bacteria</taxon>
        <taxon>Candidatus Kaiseribacteriota</taxon>
    </lineage>
</organism>